<feature type="domain" description="Mce/MlaD" evidence="9">
    <location>
        <begin position="287"/>
        <end position="389"/>
    </location>
</feature>
<feature type="transmembrane region" description="Helical" evidence="8">
    <location>
        <begin position="20"/>
        <end position="39"/>
    </location>
</feature>
<keyword evidence="6 8" id="KW-0472">Membrane</keyword>
<keyword evidence="5 8" id="KW-1133">Transmembrane helix</keyword>
<evidence type="ECO:0000256" key="2">
    <source>
        <dbReference type="ARBA" id="ARBA00022475"/>
    </source>
</evidence>
<organism evidence="10 11">
    <name type="scientific">Vibrio aerogenes CECT 7868</name>
    <dbReference type="NCBI Taxonomy" id="1216006"/>
    <lineage>
        <taxon>Bacteria</taxon>
        <taxon>Pseudomonadati</taxon>
        <taxon>Pseudomonadota</taxon>
        <taxon>Gammaproteobacteria</taxon>
        <taxon>Vibrionales</taxon>
        <taxon>Vibrionaceae</taxon>
        <taxon>Vibrio</taxon>
    </lineage>
</organism>
<evidence type="ECO:0000256" key="8">
    <source>
        <dbReference type="SAM" id="Phobius"/>
    </source>
</evidence>
<dbReference type="EMBL" id="FQXZ01000007">
    <property type="protein sequence ID" value="SHH91612.1"/>
    <property type="molecule type" value="Genomic_DNA"/>
</dbReference>
<gene>
    <name evidence="10" type="primary">pqiB</name>
    <name evidence="10" type="ORF">VA7868_00889</name>
</gene>
<dbReference type="STRING" id="1216006.VA7868_00889"/>
<feature type="domain" description="Mce/MlaD" evidence="9">
    <location>
        <begin position="158"/>
        <end position="223"/>
    </location>
</feature>
<dbReference type="PANTHER" id="PTHR30462:SF2">
    <property type="entry name" value="INTERMEMBRANE TRANSPORT PROTEIN PQIB"/>
    <property type="match status" value="1"/>
</dbReference>
<dbReference type="RefSeq" id="WP_073602640.1">
    <property type="nucleotide sequence ID" value="NZ_FQXZ01000007.1"/>
</dbReference>
<evidence type="ECO:0000313" key="11">
    <source>
        <dbReference type="Proteomes" id="UP000184608"/>
    </source>
</evidence>
<keyword evidence="11" id="KW-1185">Reference proteome</keyword>
<dbReference type="Pfam" id="PF02470">
    <property type="entry name" value="MlaD"/>
    <property type="match status" value="3"/>
</dbReference>
<dbReference type="InterPro" id="IPR051800">
    <property type="entry name" value="PqiA-PqiB_transport"/>
</dbReference>
<evidence type="ECO:0000256" key="3">
    <source>
        <dbReference type="ARBA" id="ARBA00022519"/>
    </source>
</evidence>
<evidence type="ECO:0000256" key="5">
    <source>
        <dbReference type="ARBA" id="ARBA00022989"/>
    </source>
</evidence>
<protein>
    <submittedName>
        <fullName evidence="10">Paraquat-inducible protein B</fullName>
    </submittedName>
</protein>
<keyword evidence="4 8" id="KW-0812">Transmembrane</keyword>
<feature type="region of interest" description="Disordered" evidence="7">
    <location>
        <begin position="527"/>
        <end position="548"/>
    </location>
</feature>
<accession>A0A1M5WW62</accession>
<dbReference type="PANTHER" id="PTHR30462">
    <property type="entry name" value="INTERMEMBRANE TRANSPORT PROTEIN PQIB-RELATED"/>
    <property type="match status" value="1"/>
</dbReference>
<evidence type="ECO:0000313" key="10">
    <source>
        <dbReference type="EMBL" id="SHH91612.1"/>
    </source>
</evidence>
<reference evidence="10 11" key="1">
    <citation type="submission" date="2016-11" db="EMBL/GenBank/DDBJ databases">
        <authorList>
            <person name="Jaros S."/>
            <person name="Januszkiewicz K."/>
            <person name="Wedrychowicz H."/>
        </authorList>
    </citation>
    <scope>NUCLEOTIDE SEQUENCE [LARGE SCALE GENOMIC DNA]</scope>
    <source>
        <strain evidence="10 11">CECT 7868</strain>
    </source>
</reference>
<evidence type="ECO:0000256" key="4">
    <source>
        <dbReference type="ARBA" id="ARBA00022692"/>
    </source>
</evidence>
<evidence type="ECO:0000256" key="1">
    <source>
        <dbReference type="ARBA" id="ARBA00004533"/>
    </source>
</evidence>
<comment type="subcellular location">
    <subcellularLocation>
        <location evidence="1">Cell inner membrane</location>
    </subcellularLocation>
</comment>
<name>A0A1M5WW62_9VIBR</name>
<feature type="domain" description="Mce/MlaD" evidence="9">
    <location>
        <begin position="42"/>
        <end position="133"/>
    </location>
</feature>
<evidence type="ECO:0000256" key="6">
    <source>
        <dbReference type="ARBA" id="ARBA00023136"/>
    </source>
</evidence>
<keyword evidence="3" id="KW-0997">Cell inner membrane</keyword>
<dbReference type="NCBIfam" id="NF008070">
    <property type="entry name" value="PRK10807.1"/>
    <property type="match status" value="1"/>
</dbReference>
<evidence type="ECO:0000256" key="7">
    <source>
        <dbReference type="SAM" id="MobiDB-lite"/>
    </source>
</evidence>
<dbReference type="OrthoDB" id="9806984at2"/>
<dbReference type="AlphaFoldDB" id="A0A1M5WW62"/>
<keyword evidence="2" id="KW-1003">Cell membrane</keyword>
<dbReference type="InterPro" id="IPR003399">
    <property type="entry name" value="Mce/MlaD"/>
</dbReference>
<proteinExistence type="predicted"/>
<dbReference type="GO" id="GO:0005886">
    <property type="term" value="C:plasma membrane"/>
    <property type="evidence" value="ECO:0007669"/>
    <property type="project" value="UniProtKB-SubCell"/>
</dbReference>
<dbReference type="Proteomes" id="UP000184608">
    <property type="component" value="Unassembled WGS sequence"/>
</dbReference>
<sequence>MSDKQLQGKVKNQTQISAIWIIPVIAMLIGAWMLFQFIYSTGPEITLKMQTAEGIKVGKTEIRSLNVKVGIVTGVKLNENYDSILVTARMNKDARRMLKEDSLFWVVKPRVGSEGISGLDTLLSGAYIQLQPGRAEKEKREFTILEQPPVAPADAKGLRIVLTHELAGKLTVGDPVIYKGFTAGRVEKVTFDVARQKAFYEIFVFQPYDDLIRKNTRFWINSGLSLDMGTEGVKLHFDSIESLISGGVSFGVPEGEDPGEVVTEQRTRFRLFDDQKQMNEERYNQYIEYLMFFNESIRGLNAGAPVEYRGLRIGTVKKVPFSRARQDYDFHSTQIPVLIRIELERIYAARQTLPVERFKNMIRKEFSAGLRAELKTGSLLTGALYIGIDYNEPDKVYKPSFFEGYEIFPTKPGGFTEVQKQFTDLLKKLNHLPLDETADSLNRSLKTLEKSLASFNQATQSVQKLIDKKETQSLPAEVQASLQKIQQTLDGFSPDSTVYQDLDGALKQFEQAMVELQPVLRQIKNKPNSLVFGDEQKQDPVPAKGAKK</sequence>
<evidence type="ECO:0000259" key="9">
    <source>
        <dbReference type="Pfam" id="PF02470"/>
    </source>
</evidence>